<name>A0A7W7Q175_9PSEU</name>
<comment type="caution">
    <text evidence="1">The sequence shown here is derived from an EMBL/GenBank/DDBJ whole genome shotgun (WGS) entry which is preliminary data.</text>
</comment>
<sequence length="221" mass="24596">MRRGGWANDHQTLQMASRHGAIRVATLADLGVSSRTAYRRCVVGGPWQRPLPGVVLLTNMPPTRRQLVEAALLYAGQDAQVTGLEACRRHGLTNLPDHHRVHLLVPADRRPHSTDYVTVERTTRLPKPVIRDDLPLTPLARAALDAARRLKLHDPVRSLLTEAVQRGRVPPRWLVHELETGSRRGTAVPRQVLKDITAGARSVAEIDAMRVWERTGLPDPV</sequence>
<dbReference type="RefSeq" id="WP_225943938.1">
    <property type="nucleotide sequence ID" value="NZ_JACHJQ010000001.1"/>
</dbReference>
<evidence type="ECO:0000313" key="1">
    <source>
        <dbReference type="EMBL" id="MBB4904954.1"/>
    </source>
</evidence>
<accession>A0A7W7Q175</accession>
<gene>
    <name evidence="1" type="ORF">FHR82_001164</name>
</gene>
<evidence type="ECO:0000313" key="2">
    <source>
        <dbReference type="Proteomes" id="UP000520767"/>
    </source>
</evidence>
<protein>
    <submittedName>
        <fullName evidence="1">Uncharacterized protein</fullName>
    </submittedName>
</protein>
<organism evidence="1 2">
    <name type="scientific">Actinophytocola algeriensis</name>
    <dbReference type="NCBI Taxonomy" id="1768010"/>
    <lineage>
        <taxon>Bacteria</taxon>
        <taxon>Bacillati</taxon>
        <taxon>Actinomycetota</taxon>
        <taxon>Actinomycetes</taxon>
        <taxon>Pseudonocardiales</taxon>
        <taxon>Pseudonocardiaceae</taxon>
    </lineage>
</organism>
<reference evidence="1 2" key="1">
    <citation type="submission" date="2020-08" db="EMBL/GenBank/DDBJ databases">
        <title>Genomic Encyclopedia of Type Strains, Phase III (KMG-III): the genomes of soil and plant-associated and newly described type strains.</title>
        <authorList>
            <person name="Whitman W."/>
        </authorList>
    </citation>
    <scope>NUCLEOTIDE SEQUENCE [LARGE SCALE GENOMIC DNA]</scope>
    <source>
        <strain evidence="1 2">CECT 8960</strain>
    </source>
</reference>
<proteinExistence type="predicted"/>
<dbReference type="AlphaFoldDB" id="A0A7W7Q175"/>
<dbReference type="Proteomes" id="UP000520767">
    <property type="component" value="Unassembled WGS sequence"/>
</dbReference>
<keyword evidence="2" id="KW-1185">Reference proteome</keyword>
<dbReference type="EMBL" id="JACHJQ010000001">
    <property type="protein sequence ID" value="MBB4904954.1"/>
    <property type="molecule type" value="Genomic_DNA"/>
</dbReference>